<dbReference type="PRINTS" id="PR00147">
    <property type="entry name" value="DNAPHOTLYASE"/>
</dbReference>
<dbReference type="PROSITE" id="PS51645">
    <property type="entry name" value="PHR_CRY_ALPHA_BETA"/>
    <property type="match status" value="1"/>
</dbReference>
<dbReference type="Pfam" id="PF03441">
    <property type="entry name" value="FAD_binding_7"/>
    <property type="match status" value="1"/>
</dbReference>
<keyword evidence="2" id="KW-0285">Flavoprotein</keyword>
<feature type="domain" description="Photolyase/cryptochrome alpha/beta" evidence="5">
    <location>
        <begin position="1"/>
        <end position="101"/>
    </location>
</feature>
<dbReference type="AlphaFoldDB" id="A0A6J7QQX1"/>
<keyword evidence="3" id="KW-0274">FAD</keyword>
<evidence type="ECO:0000313" key="6">
    <source>
        <dbReference type="EMBL" id="CAB4731582.1"/>
    </source>
</evidence>
<dbReference type="GO" id="GO:0003677">
    <property type="term" value="F:DNA binding"/>
    <property type="evidence" value="ECO:0007669"/>
    <property type="project" value="TreeGrafter"/>
</dbReference>
<evidence type="ECO:0000256" key="4">
    <source>
        <dbReference type="ARBA" id="ARBA00022991"/>
    </source>
</evidence>
<dbReference type="Gene3D" id="3.40.50.620">
    <property type="entry name" value="HUPs"/>
    <property type="match status" value="1"/>
</dbReference>
<evidence type="ECO:0000313" key="8">
    <source>
        <dbReference type="EMBL" id="CAB4970304.1"/>
    </source>
</evidence>
<dbReference type="Gene3D" id="1.10.579.10">
    <property type="entry name" value="DNA Cyclobutane Dipyrimidine Photolyase, subunit A, domain 3"/>
    <property type="match status" value="1"/>
</dbReference>
<dbReference type="PANTHER" id="PTHR11455:SF9">
    <property type="entry name" value="CRYPTOCHROME CIRCADIAN CLOCK 5 ISOFORM X1"/>
    <property type="match status" value="1"/>
</dbReference>
<evidence type="ECO:0000256" key="3">
    <source>
        <dbReference type="ARBA" id="ARBA00022827"/>
    </source>
</evidence>
<dbReference type="PANTHER" id="PTHR11455">
    <property type="entry name" value="CRYPTOCHROME"/>
    <property type="match status" value="1"/>
</dbReference>
<dbReference type="PROSITE" id="PS00394">
    <property type="entry name" value="DNA_PHOTOLYASES_1_1"/>
    <property type="match status" value="1"/>
</dbReference>
<organism evidence="9">
    <name type="scientific">freshwater metagenome</name>
    <dbReference type="NCBI Taxonomy" id="449393"/>
    <lineage>
        <taxon>unclassified sequences</taxon>
        <taxon>metagenomes</taxon>
        <taxon>ecological metagenomes</taxon>
    </lineage>
</organism>
<dbReference type="EMBL" id="CAFBPQ010000011">
    <property type="protein sequence ID" value="CAB5019345.1"/>
    <property type="molecule type" value="Genomic_DNA"/>
</dbReference>
<dbReference type="PROSITE" id="PS00691">
    <property type="entry name" value="DNA_PHOTOLYASES_1_2"/>
    <property type="match status" value="1"/>
</dbReference>
<keyword evidence="4" id="KW-0157">Chromophore</keyword>
<dbReference type="InterPro" id="IPR036134">
    <property type="entry name" value="Crypto/Photolyase_FAD-like_sf"/>
</dbReference>
<dbReference type="SUPFAM" id="SSF52425">
    <property type="entry name" value="Cryptochrome/photolyase, N-terminal domain"/>
    <property type="match status" value="1"/>
</dbReference>
<evidence type="ECO:0000256" key="1">
    <source>
        <dbReference type="ARBA" id="ARBA00001974"/>
    </source>
</evidence>
<dbReference type="EMBL" id="CAEZYK010000092">
    <property type="protein sequence ID" value="CAB4731582.1"/>
    <property type="molecule type" value="Genomic_DNA"/>
</dbReference>
<dbReference type="InterPro" id="IPR005101">
    <property type="entry name" value="Cryptochr/Photolyase_FAD-bd"/>
</dbReference>
<sequence>MPTFVFDDAILASSFNRPNRTGFMLESLADLDSELKNLGARLILRRGNWVDEILKLAHRAKANAIYIAEDVSRLSRQRLDKLEAAANTVGVEVIRQSGITVIPAGAVAPPDSDHYKVFTPYYRRWQEIPWRPIASTPKSITPVVGLKSLPLPKLSALCSGTTSPEVILGGETQARKRLNSWTKKDLANYSDRHDDLPGDATSRISPYLHFGCLSSLEVATKLRARAGGEAFVRQICWRDFYAQILAARPDAGWSDFRDRGDRWNQDSEAFAAWVAGRTGFPVVDAGMRQLVREGFMHNRARMVVASFLTKDLYQDWRKGAAHFLDWLVDGDLANNNLNWQWNAGTGTDTNPHRIFNPTRQGNRFDAQGDYVRRYVEELSEVEGGLAQDPDPETRARVGYPLPIVDHQVAIAEYKEMRATPQPPS</sequence>
<evidence type="ECO:0000313" key="7">
    <source>
        <dbReference type="EMBL" id="CAB4907027.1"/>
    </source>
</evidence>
<dbReference type="GO" id="GO:0003904">
    <property type="term" value="F:deoxyribodipyrimidine photo-lyase activity"/>
    <property type="evidence" value="ECO:0007669"/>
    <property type="project" value="TreeGrafter"/>
</dbReference>
<name>A0A6J7QQX1_9ZZZZ</name>
<accession>A0A6J7QQX1</accession>
<dbReference type="Gene3D" id="1.25.40.80">
    <property type="match status" value="1"/>
</dbReference>
<dbReference type="GO" id="GO:0009416">
    <property type="term" value="P:response to light stimulus"/>
    <property type="evidence" value="ECO:0007669"/>
    <property type="project" value="TreeGrafter"/>
</dbReference>
<dbReference type="InterPro" id="IPR002081">
    <property type="entry name" value="Cryptochrome/DNA_photolyase_1"/>
</dbReference>
<dbReference type="InterPro" id="IPR014729">
    <property type="entry name" value="Rossmann-like_a/b/a_fold"/>
</dbReference>
<evidence type="ECO:0000259" key="5">
    <source>
        <dbReference type="PROSITE" id="PS51645"/>
    </source>
</evidence>
<protein>
    <submittedName>
        <fullName evidence="9">Unannotated protein</fullName>
    </submittedName>
</protein>
<comment type="cofactor">
    <cofactor evidence="1">
        <name>FAD</name>
        <dbReference type="ChEBI" id="CHEBI:57692"/>
    </cofactor>
</comment>
<gene>
    <name evidence="6" type="ORF">UFOPK2683_01316</name>
    <name evidence="7" type="ORF">UFOPK3605_00838</name>
    <name evidence="8" type="ORF">UFOPK3897_00364</name>
    <name evidence="9" type="ORF">UFOPK4121_00554</name>
</gene>
<proteinExistence type="predicted"/>
<dbReference type="GO" id="GO:0071949">
    <property type="term" value="F:FAD binding"/>
    <property type="evidence" value="ECO:0007669"/>
    <property type="project" value="TreeGrafter"/>
</dbReference>
<dbReference type="EMBL" id="CAFBMM010000036">
    <property type="protein sequence ID" value="CAB4907027.1"/>
    <property type="molecule type" value="Genomic_DNA"/>
</dbReference>
<dbReference type="InterPro" id="IPR006050">
    <property type="entry name" value="DNA_photolyase_N"/>
</dbReference>
<evidence type="ECO:0000256" key="2">
    <source>
        <dbReference type="ARBA" id="ARBA00022630"/>
    </source>
</evidence>
<dbReference type="GO" id="GO:0006139">
    <property type="term" value="P:nucleobase-containing compound metabolic process"/>
    <property type="evidence" value="ECO:0007669"/>
    <property type="project" value="UniProtKB-ARBA"/>
</dbReference>
<reference evidence="9" key="1">
    <citation type="submission" date="2020-05" db="EMBL/GenBank/DDBJ databases">
        <authorList>
            <person name="Chiriac C."/>
            <person name="Salcher M."/>
            <person name="Ghai R."/>
            <person name="Kavagutti S V."/>
        </authorList>
    </citation>
    <scope>NUCLEOTIDE SEQUENCE</scope>
</reference>
<dbReference type="InterPro" id="IPR018394">
    <property type="entry name" value="DNA_photolyase_1_CS_C"/>
</dbReference>
<dbReference type="GO" id="GO:0006950">
    <property type="term" value="P:response to stress"/>
    <property type="evidence" value="ECO:0007669"/>
    <property type="project" value="UniProtKB-ARBA"/>
</dbReference>
<evidence type="ECO:0000313" key="9">
    <source>
        <dbReference type="EMBL" id="CAB5019345.1"/>
    </source>
</evidence>
<dbReference type="Pfam" id="PF00875">
    <property type="entry name" value="DNA_photolyase"/>
    <property type="match status" value="1"/>
</dbReference>
<dbReference type="InterPro" id="IPR036155">
    <property type="entry name" value="Crypto/Photolyase_N_sf"/>
</dbReference>
<dbReference type="EMBL" id="CAFBOF010000004">
    <property type="protein sequence ID" value="CAB4970304.1"/>
    <property type="molecule type" value="Genomic_DNA"/>
</dbReference>
<dbReference type="SUPFAM" id="SSF48173">
    <property type="entry name" value="Cryptochrome/photolyase FAD-binding domain"/>
    <property type="match status" value="1"/>
</dbReference>